<protein>
    <submittedName>
        <fullName evidence="2">Two-component sensor histidine kinase</fullName>
    </submittedName>
</protein>
<feature type="compositionally biased region" description="Basic and acidic residues" evidence="1">
    <location>
        <begin position="317"/>
        <end position="327"/>
    </location>
</feature>
<name>A0A6J4J548_9ACTN</name>
<feature type="compositionally biased region" description="Basic residues" evidence="1">
    <location>
        <begin position="54"/>
        <end position="64"/>
    </location>
</feature>
<organism evidence="2">
    <name type="scientific">uncultured Acidimicrobiales bacterium</name>
    <dbReference type="NCBI Taxonomy" id="310071"/>
    <lineage>
        <taxon>Bacteria</taxon>
        <taxon>Bacillati</taxon>
        <taxon>Actinomycetota</taxon>
        <taxon>Acidimicrobiia</taxon>
        <taxon>Acidimicrobiales</taxon>
        <taxon>environmental samples</taxon>
    </lineage>
</organism>
<feature type="compositionally biased region" description="Basic residues" evidence="1">
    <location>
        <begin position="137"/>
        <end position="147"/>
    </location>
</feature>
<dbReference type="GO" id="GO:0016301">
    <property type="term" value="F:kinase activity"/>
    <property type="evidence" value="ECO:0007669"/>
    <property type="project" value="UniProtKB-KW"/>
</dbReference>
<proteinExistence type="predicted"/>
<reference evidence="2" key="1">
    <citation type="submission" date="2020-02" db="EMBL/GenBank/DDBJ databases">
        <authorList>
            <person name="Meier V. D."/>
        </authorList>
    </citation>
    <scope>NUCLEOTIDE SEQUENCE</scope>
    <source>
        <strain evidence="2">AVDCRST_MAG50</strain>
    </source>
</reference>
<keyword evidence="2" id="KW-0808">Transferase</keyword>
<feature type="non-terminal residue" evidence="2">
    <location>
        <position position="335"/>
    </location>
</feature>
<feature type="compositionally biased region" description="Basic and acidic residues" evidence="1">
    <location>
        <begin position="148"/>
        <end position="162"/>
    </location>
</feature>
<evidence type="ECO:0000256" key="1">
    <source>
        <dbReference type="SAM" id="MobiDB-lite"/>
    </source>
</evidence>
<dbReference type="AlphaFoldDB" id="A0A6J4J548"/>
<feature type="compositionally biased region" description="Basic and acidic residues" evidence="1">
    <location>
        <begin position="11"/>
        <end position="33"/>
    </location>
</feature>
<sequence>DHDGGAALAGHVREGQRVRAARPDRARVGDRLRSGGRALDAEPAGGVLVGPARGPHRPGAHRRPRGDAAGSDGRTRPMGGRLPRLGRARGLPGDGPSGGEWPRAACPGPGPQALDGRLGPLRRPPHRGGVPHGADHRVRRAAARRPCRSRDTRSRARPRAEQPCRCGSAGRGLARRRVRSAPVGTRHPGGERHGGAAARPRRTPPRDRRWSGRGRSGPDAPAGPGGGPLRLARRARRPGRLVARPATGERRGRRGLVRAGRRRAGRVPGSRHGVGGQHVERPDPAGGGEGGHRPHLEPGRGGQVLLPDGPRLAPADGGERRAREHAGGAEAPPPR</sequence>
<feature type="compositionally biased region" description="Basic residues" evidence="1">
    <location>
        <begin position="251"/>
        <end position="265"/>
    </location>
</feature>
<accession>A0A6J4J548</accession>
<evidence type="ECO:0000313" key="2">
    <source>
        <dbReference type="EMBL" id="CAA9268120.1"/>
    </source>
</evidence>
<feature type="region of interest" description="Disordered" evidence="1">
    <location>
        <begin position="1"/>
        <end position="335"/>
    </location>
</feature>
<feature type="compositionally biased region" description="Low complexity" evidence="1">
    <location>
        <begin position="76"/>
        <end position="91"/>
    </location>
</feature>
<dbReference type="EMBL" id="CADCTF010000153">
    <property type="protein sequence ID" value="CAA9268120.1"/>
    <property type="molecule type" value="Genomic_DNA"/>
</dbReference>
<keyword evidence="2" id="KW-0418">Kinase</keyword>
<gene>
    <name evidence="2" type="ORF">AVDCRST_MAG50-3221</name>
</gene>
<feature type="non-terminal residue" evidence="2">
    <location>
        <position position="1"/>
    </location>
</feature>